<evidence type="ECO:0000256" key="3">
    <source>
        <dbReference type="ARBA" id="ARBA00022452"/>
    </source>
</evidence>
<evidence type="ECO:0000256" key="5">
    <source>
        <dbReference type="ARBA" id="ARBA00022729"/>
    </source>
</evidence>
<evidence type="ECO:0000256" key="1">
    <source>
        <dbReference type="ARBA" id="ARBA00004370"/>
    </source>
</evidence>
<feature type="chain" id="PRO_5006519617" evidence="10">
    <location>
        <begin position="31"/>
        <end position="500"/>
    </location>
</feature>
<dbReference type="PANTHER" id="PTHR30203">
    <property type="entry name" value="OUTER MEMBRANE CATION EFFLUX PROTEIN"/>
    <property type="match status" value="1"/>
</dbReference>
<comment type="similarity">
    <text evidence="2 10">Belongs to the outer membrane factor (OMF) (TC 1.B.17) family.</text>
</comment>
<dbReference type="OrthoDB" id="9770517at2"/>
<dbReference type="PATRIC" id="fig|128780.6.peg.2483"/>
<evidence type="ECO:0000256" key="9">
    <source>
        <dbReference type="ARBA" id="ARBA00037313"/>
    </source>
</evidence>
<feature type="signal peptide" evidence="10">
    <location>
        <begin position="1"/>
        <end position="30"/>
    </location>
</feature>
<keyword evidence="8 10" id="KW-0449">Lipoprotein</keyword>
<feature type="coiled-coil region" evidence="11">
    <location>
        <begin position="391"/>
        <end position="418"/>
    </location>
</feature>
<dbReference type="Gene3D" id="2.20.200.10">
    <property type="entry name" value="Outer membrane efflux proteins (OEP)"/>
    <property type="match status" value="1"/>
</dbReference>
<dbReference type="InterPro" id="IPR010131">
    <property type="entry name" value="MdtP/NodT-like"/>
</dbReference>
<feature type="coiled-coil region" evidence="11">
    <location>
        <begin position="203"/>
        <end position="268"/>
    </location>
</feature>
<dbReference type="NCBIfam" id="TIGR01845">
    <property type="entry name" value="outer_NodT"/>
    <property type="match status" value="1"/>
</dbReference>
<keyword evidence="4 10" id="KW-0812">Transmembrane</keyword>
<evidence type="ECO:0000256" key="7">
    <source>
        <dbReference type="ARBA" id="ARBA00023139"/>
    </source>
</evidence>
<keyword evidence="7 10" id="KW-0564">Palmitate</keyword>
<dbReference type="InterPro" id="IPR003423">
    <property type="entry name" value="OMP_efflux"/>
</dbReference>
<dbReference type="Proteomes" id="UP000061010">
    <property type="component" value="Chromosome"/>
</dbReference>
<evidence type="ECO:0000256" key="2">
    <source>
        <dbReference type="ARBA" id="ARBA00007613"/>
    </source>
</evidence>
<dbReference type="SUPFAM" id="SSF56954">
    <property type="entry name" value="Outer membrane efflux proteins (OEP)"/>
    <property type="match status" value="1"/>
</dbReference>
<keyword evidence="11" id="KW-0175">Coiled coil</keyword>
<dbReference type="KEGG" id="sacz:AOT14_24660"/>
<dbReference type="PANTHER" id="PTHR30203:SF20">
    <property type="entry name" value="MULTIDRUG RESISTANCE OUTER MEMBRANE PROTEIN MDTP-RELATED"/>
    <property type="match status" value="1"/>
</dbReference>
<reference evidence="12 13" key="1">
    <citation type="journal article" date="2015" name="Genome Announc.">
        <title>Complete Genome Sequencing of Stenotrophomonas acidaminiphila ZAC14D2_NAIMI4_2, a Multidrug-Resistant Strain Isolated from Sediments of a Polluted River in Mexico, Uncovers New Antibiotic Resistance Genes and a Novel Class-II Lasso Peptide Biosynthesis Gene Cluster.</title>
        <authorList>
            <person name="Vinuesa P."/>
            <person name="Ochoa-Sanchez L.E."/>
        </authorList>
    </citation>
    <scope>NUCLEOTIDE SEQUENCE [LARGE SCALE GENOMIC DNA]</scope>
    <source>
        <strain evidence="12 13">ZAC14D2_NAIMI4_2</strain>
    </source>
</reference>
<keyword evidence="5 10" id="KW-0732">Signal</keyword>
<dbReference type="Gene3D" id="1.20.1600.10">
    <property type="entry name" value="Outer membrane efflux proteins (OEP)"/>
    <property type="match status" value="1"/>
</dbReference>
<proteinExistence type="inferred from homology"/>
<dbReference type="Pfam" id="PF02321">
    <property type="entry name" value="OEP"/>
    <property type="match status" value="2"/>
</dbReference>
<evidence type="ECO:0000256" key="8">
    <source>
        <dbReference type="ARBA" id="ARBA00023288"/>
    </source>
</evidence>
<evidence type="ECO:0000313" key="12">
    <source>
        <dbReference type="EMBL" id="ALJ28828.1"/>
    </source>
</evidence>
<evidence type="ECO:0000256" key="6">
    <source>
        <dbReference type="ARBA" id="ARBA00023136"/>
    </source>
</evidence>
<accession>A0A0S1B177</accession>
<keyword evidence="6 10" id="KW-0472">Membrane</keyword>
<sequence length="500" mass="52289" precursor="true">MTLSSLSPSLRRRCRPLLPATLVLALAACASSGGLQPQGRLLDADSLHSERTLATSDLAVAAFPASDWWRAFGDPQLDALVAEALAGHPSLDAADARLRQAQAQAGVARADRLPSLSVSGGYTGVRLPESMVGEELGGRYMGSGQVAFDFSYGVDLWGGKRASWEAAVDTVHAAAVDAQAARLKLASGIVQAYVELDRAWRANDIAEQELERARKTVQLVRQRRAAGIDSDLQVRQAEARIPAAQQQLQAAQQQIDAARTALAALLGQGPDRGLGIARPQALDVAALQLPGVLPSELLGRRPDIVAARWRVEAAGKQIKVAKARFYPSFNLTALAGVVAPNVGDLLRSGSTFAYLGPALSLPIFEGGRLRAGLSGADAQYDLAVAGYNQALVDALREVADQVNAVRSLEQQVQSQQQAVATAGSAFELAGQRYRAGIGNYLDVLSAQSQLLGAQQALATLHSQQLLAAARLTQALGGGYAPPADGVAGPVSSSSSVSPHS</sequence>
<evidence type="ECO:0000256" key="4">
    <source>
        <dbReference type="ARBA" id="ARBA00022692"/>
    </source>
</evidence>
<evidence type="ECO:0000313" key="13">
    <source>
        <dbReference type="Proteomes" id="UP000061010"/>
    </source>
</evidence>
<name>A0A0S1B177_9GAMM</name>
<dbReference type="GO" id="GO:0015562">
    <property type="term" value="F:efflux transmembrane transporter activity"/>
    <property type="evidence" value="ECO:0007669"/>
    <property type="project" value="InterPro"/>
</dbReference>
<comment type="function">
    <text evidence="9">Could be involved in resistance to puromycin, acriflavine and tetraphenylarsonium chloride.</text>
</comment>
<protein>
    <submittedName>
        <fullName evidence="12">Outer membrane multidrug efflux protein</fullName>
    </submittedName>
</protein>
<comment type="subcellular location">
    <subcellularLocation>
        <location evidence="10">Cell outer membrane</location>
        <topology evidence="10">Lipid-anchor</topology>
    </subcellularLocation>
    <subcellularLocation>
        <location evidence="1">Membrane</location>
    </subcellularLocation>
</comment>
<dbReference type="GO" id="GO:0009279">
    <property type="term" value="C:cell outer membrane"/>
    <property type="evidence" value="ECO:0007669"/>
    <property type="project" value="UniProtKB-SubCell"/>
</dbReference>
<dbReference type="AlphaFoldDB" id="A0A0S1B177"/>
<dbReference type="EMBL" id="CP012900">
    <property type="protein sequence ID" value="ALJ28828.1"/>
    <property type="molecule type" value="Genomic_DNA"/>
</dbReference>
<keyword evidence="13" id="KW-1185">Reference proteome</keyword>
<evidence type="ECO:0000256" key="10">
    <source>
        <dbReference type="RuleBase" id="RU362097"/>
    </source>
</evidence>
<gene>
    <name evidence="12" type="ORF">AOT14_24660</name>
</gene>
<organism evidence="12 13">
    <name type="scientific">Stenotrophomonas acidaminiphila</name>
    <dbReference type="NCBI Taxonomy" id="128780"/>
    <lineage>
        <taxon>Bacteria</taxon>
        <taxon>Pseudomonadati</taxon>
        <taxon>Pseudomonadota</taxon>
        <taxon>Gammaproteobacteria</taxon>
        <taxon>Lysobacterales</taxon>
        <taxon>Lysobacteraceae</taxon>
        <taxon>Stenotrophomonas</taxon>
    </lineage>
</organism>
<keyword evidence="3 10" id="KW-1134">Transmembrane beta strand</keyword>
<evidence type="ECO:0000256" key="11">
    <source>
        <dbReference type="SAM" id="Coils"/>
    </source>
</evidence>